<protein>
    <recommendedName>
        <fullName evidence="3">SdiA-regulated protein</fullName>
    </recommendedName>
</protein>
<sequence>MLKIKLLFFISTCCLFSCKNGELSVIANLPISLNEVSGVETLRNSELLWVIEDSGNKNHVYGLNSKGSIIRDIKITNAKNRDWEDLTSDNLGNIYIGDFGNNSFNRKKFTIYKVSDLTSNNTTAESISFTLPKKLRHNDFEAFFLFKKHFYIFSKSDGKGVMVKVPNQTGDHIAEYVTSFNLKGKNNKITSADISENCKAIVLLNHDSVWQITNFKSDDFFSGKIKKLNLDHNSQKEGVCFKTDSELFITDERTGNLNGNIYLFN</sequence>
<dbReference type="RefSeq" id="WP_379938505.1">
    <property type="nucleotide sequence ID" value="NZ_JBHTIB010000002.1"/>
</dbReference>
<dbReference type="Proteomes" id="UP001597011">
    <property type="component" value="Unassembled WGS sequence"/>
</dbReference>
<dbReference type="SUPFAM" id="SSF101898">
    <property type="entry name" value="NHL repeat"/>
    <property type="match status" value="1"/>
</dbReference>
<evidence type="ECO:0008006" key="3">
    <source>
        <dbReference type="Google" id="ProtNLM"/>
    </source>
</evidence>
<keyword evidence="2" id="KW-1185">Reference proteome</keyword>
<comment type="caution">
    <text evidence="1">The sequence shown here is derived from an EMBL/GenBank/DDBJ whole genome shotgun (WGS) entry which is preliminary data.</text>
</comment>
<proteinExistence type="predicted"/>
<evidence type="ECO:0000313" key="1">
    <source>
        <dbReference type="EMBL" id="MFD0834298.1"/>
    </source>
</evidence>
<name>A0ABW3BNN7_9FLAO</name>
<dbReference type="EMBL" id="JBHTIB010000002">
    <property type="protein sequence ID" value="MFD0834298.1"/>
    <property type="molecule type" value="Genomic_DNA"/>
</dbReference>
<reference evidence="2" key="1">
    <citation type="journal article" date="2019" name="Int. J. Syst. Evol. Microbiol.">
        <title>The Global Catalogue of Microorganisms (GCM) 10K type strain sequencing project: providing services to taxonomists for standard genome sequencing and annotation.</title>
        <authorList>
            <consortium name="The Broad Institute Genomics Platform"/>
            <consortium name="The Broad Institute Genome Sequencing Center for Infectious Disease"/>
            <person name="Wu L."/>
            <person name="Ma J."/>
        </authorList>
    </citation>
    <scope>NUCLEOTIDE SEQUENCE [LARGE SCALE GENOMIC DNA]</scope>
    <source>
        <strain evidence="2">CCUG 60529</strain>
    </source>
</reference>
<organism evidence="1 2">
    <name type="scientific">Mariniflexile aquimaris</name>
    <dbReference type="NCBI Taxonomy" id="881009"/>
    <lineage>
        <taxon>Bacteria</taxon>
        <taxon>Pseudomonadati</taxon>
        <taxon>Bacteroidota</taxon>
        <taxon>Flavobacteriia</taxon>
        <taxon>Flavobacteriales</taxon>
        <taxon>Flavobacteriaceae</taxon>
        <taxon>Mariniflexile</taxon>
    </lineage>
</organism>
<evidence type="ECO:0000313" key="2">
    <source>
        <dbReference type="Proteomes" id="UP001597011"/>
    </source>
</evidence>
<gene>
    <name evidence="1" type="ORF">ACFQ0I_00865</name>
</gene>
<accession>A0ABW3BNN7</accession>